<reference evidence="2 3" key="1">
    <citation type="submission" date="2022-04" db="EMBL/GenBank/DDBJ databases">
        <title>Chromosome-level reference genomes for two strains of Caenorhabditis briggsae: an improved platform for comparative genomics.</title>
        <authorList>
            <person name="Stevens L."/>
            <person name="Andersen E."/>
        </authorList>
    </citation>
    <scope>NUCLEOTIDE SEQUENCE [LARGE SCALE GENOMIC DNA]</scope>
    <source>
        <strain evidence="2">VX34</strain>
        <tissue evidence="2">Whole-organism</tissue>
    </source>
</reference>
<protein>
    <recommendedName>
        <fullName evidence="1">Sdz-33 F-box domain-containing protein</fullName>
    </recommendedName>
</protein>
<dbReference type="EMBL" id="CP092622">
    <property type="protein sequence ID" value="UMM25214.1"/>
    <property type="molecule type" value="Genomic_DNA"/>
</dbReference>
<dbReference type="Proteomes" id="UP000829354">
    <property type="component" value="Chromosome III"/>
</dbReference>
<organism evidence="2 3">
    <name type="scientific">Caenorhabditis briggsae</name>
    <dbReference type="NCBI Taxonomy" id="6238"/>
    <lineage>
        <taxon>Eukaryota</taxon>
        <taxon>Metazoa</taxon>
        <taxon>Ecdysozoa</taxon>
        <taxon>Nematoda</taxon>
        <taxon>Chromadorea</taxon>
        <taxon>Rhabditida</taxon>
        <taxon>Rhabditina</taxon>
        <taxon>Rhabditomorpha</taxon>
        <taxon>Rhabditoidea</taxon>
        <taxon>Rhabditidae</taxon>
        <taxon>Peloderinae</taxon>
        <taxon>Caenorhabditis</taxon>
    </lineage>
</organism>
<dbReference type="InterPro" id="IPR053222">
    <property type="entry name" value="Zygotic_Embryogenesis-Asso"/>
</dbReference>
<name>A0AAE9JBZ0_CAEBR</name>
<keyword evidence="3" id="KW-1185">Reference proteome</keyword>
<proteinExistence type="predicted"/>
<dbReference type="PANTHER" id="PTHR22899:SF0">
    <property type="entry name" value="F-BOX ASSOCIATED DOMAIN-CONTAINING PROTEIN-RELATED"/>
    <property type="match status" value="1"/>
</dbReference>
<dbReference type="PANTHER" id="PTHR22899">
    <property type="entry name" value="CYCLIN-RELATED F-BOX FAMILY"/>
    <property type="match status" value="1"/>
</dbReference>
<sequence length="263" mass="30514">MTTLDDIPVNVDVELMRFNPIPESKAFIWSNQGKNIGEWVQHLSSMFRCECYEAIFHIFNTRLYIQSLRNTLPKLRRIAINCLINEPNNQEIQSIENILRAFLPDVKCVRLHRVPLLPFRNLSIHHIGMTNLRELILEPDQNLKFDDLSTLNVESCTIFITQFSVRDLNRFFKLWTKGSYPNLHSLNILVRLENASDWNTLLKGLNAEEADNSQELVEGNKKFIIDISRGACAQVLIQSVDMWASARIEISKLQRSSPEICRF</sequence>
<accession>A0AAE9JBZ0</accession>
<feature type="domain" description="Sdz-33 F-box" evidence="1">
    <location>
        <begin position="124"/>
        <end position="188"/>
    </location>
</feature>
<dbReference type="Pfam" id="PF07735">
    <property type="entry name" value="FBA_2"/>
    <property type="match status" value="1"/>
</dbReference>
<dbReference type="InterPro" id="IPR012885">
    <property type="entry name" value="F-box_Sdz-33"/>
</dbReference>
<gene>
    <name evidence="2" type="ORF">L5515_005127</name>
</gene>
<evidence type="ECO:0000259" key="1">
    <source>
        <dbReference type="Pfam" id="PF07735"/>
    </source>
</evidence>
<evidence type="ECO:0000313" key="2">
    <source>
        <dbReference type="EMBL" id="UMM25214.1"/>
    </source>
</evidence>
<dbReference type="AlphaFoldDB" id="A0AAE9JBZ0"/>
<evidence type="ECO:0000313" key="3">
    <source>
        <dbReference type="Proteomes" id="UP000829354"/>
    </source>
</evidence>